<proteinExistence type="inferred from homology"/>
<evidence type="ECO:0000256" key="1">
    <source>
        <dbReference type="ARBA" id="ARBA00004401"/>
    </source>
</evidence>
<gene>
    <name evidence="11" type="ORF">DES41_101381</name>
</gene>
<dbReference type="OrthoDB" id="8521102at2"/>
<evidence type="ECO:0000313" key="11">
    <source>
        <dbReference type="EMBL" id="RCW75786.1"/>
    </source>
</evidence>
<evidence type="ECO:0000256" key="7">
    <source>
        <dbReference type="ARBA" id="ARBA00024197"/>
    </source>
</evidence>
<organism evidence="11 12">
    <name type="scientific">Pseudorhodoferax soli</name>
    <dbReference type="NCBI Taxonomy" id="545864"/>
    <lineage>
        <taxon>Bacteria</taxon>
        <taxon>Pseudomonadati</taxon>
        <taxon>Pseudomonadota</taxon>
        <taxon>Betaproteobacteria</taxon>
        <taxon>Burkholderiales</taxon>
        <taxon>Comamonadaceae</taxon>
    </lineage>
</organism>
<evidence type="ECO:0000256" key="5">
    <source>
        <dbReference type="ARBA" id="ARBA00023136"/>
    </source>
</evidence>
<dbReference type="PANTHER" id="PTHR38035:SF1">
    <property type="entry name" value="ANCILLARY SECYEG TRANSLOCON SUBUNIT"/>
    <property type="match status" value="1"/>
</dbReference>
<dbReference type="Pfam" id="PF09976">
    <property type="entry name" value="TPR_21"/>
    <property type="match status" value="1"/>
</dbReference>
<dbReference type="InterPro" id="IPR026039">
    <property type="entry name" value="YfgM"/>
</dbReference>
<comment type="subcellular location">
    <subcellularLocation>
        <location evidence="1">Cell membrane</location>
        <topology evidence="1">Single-pass type II membrane protein</topology>
    </subcellularLocation>
</comment>
<dbReference type="AlphaFoldDB" id="A0A368Y8W5"/>
<name>A0A368Y8W5_9BURK</name>
<dbReference type="InterPro" id="IPR011990">
    <property type="entry name" value="TPR-like_helical_dom_sf"/>
</dbReference>
<dbReference type="PANTHER" id="PTHR38035">
    <property type="entry name" value="UPF0070 PROTEIN YFGM"/>
    <property type="match status" value="1"/>
</dbReference>
<keyword evidence="5 9" id="KW-0472">Membrane</keyword>
<evidence type="ECO:0000256" key="8">
    <source>
        <dbReference type="ARBA" id="ARBA00024235"/>
    </source>
</evidence>
<evidence type="ECO:0000256" key="2">
    <source>
        <dbReference type="ARBA" id="ARBA00022475"/>
    </source>
</evidence>
<evidence type="ECO:0000256" key="3">
    <source>
        <dbReference type="ARBA" id="ARBA00022692"/>
    </source>
</evidence>
<keyword evidence="3 9" id="KW-0812">Transmembrane</keyword>
<evidence type="ECO:0000256" key="9">
    <source>
        <dbReference type="SAM" id="Phobius"/>
    </source>
</evidence>
<dbReference type="PIRSF" id="PIRSF006170">
    <property type="entry name" value="YfgM"/>
    <property type="match status" value="1"/>
</dbReference>
<feature type="domain" description="Ancillary SecYEG translocon subunit/Cell division coordinator CpoB TPR" evidence="10">
    <location>
        <begin position="17"/>
        <end position="210"/>
    </location>
</feature>
<evidence type="ECO:0000256" key="6">
    <source>
        <dbReference type="ARBA" id="ARBA00023186"/>
    </source>
</evidence>
<comment type="similarity">
    <text evidence="7">Belongs to the YfgM family.</text>
</comment>
<sequence length="226" mass="24385">MAKHLDLEEQEQLDQVKHLWQRYGNAITWVLILVLAGFAGWNGWQYWQRSQAAKAAALYDEVDRAARAGDTARLERAFGDIRDGYGNTAYAQQAGLVAGKVLHEKGNADAAKAALGWVGEKSSDPAYQALAKLRLAGLLFDAKAYDDALKQLGGSFAGEFAALAADRRGDILAAQDKKAEALAEYRKAYAGLDARSGYRRMVEVKLNAMGVDPTTTASTTTTGAAK</sequence>
<reference evidence="11 12" key="1">
    <citation type="submission" date="2018-07" db="EMBL/GenBank/DDBJ databases">
        <title>Genomic Encyclopedia of Type Strains, Phase IV (KMG-IV): sequencing the most valuable type-strain genomes for metagenomic binning, comparative biology and taxonomic classification.</title>
        <authorList>
            <person name="Goeker M."/>
        </authorList>
    </citation>
    <scope>NUCLEOTIDE SEQUENCE [LARGE SCALE GENOMIC DNA]</scope>
    <source>
        <strain evidence="11 12">DSM 21634</strain>
    </source>
</reference>
<dbReference type="RefSeq" id="WP_114465395.1">
    <property type="nucleotide sequence ID" value="NZ_QPJK01000001.1"/>
</dbReference>
<protein>
    <recommendedName>
        <fullName evidence="8">Ancillary SecYEG translocon subunit</fullName>
    </recommendedName>
</protein>
<keyword evidence="12" id="KW-1185">Reference proteome</keyword>
<evidence type="ECO:0000259" key="10">
    <source>
        <dbReference type="Pfam" id="PF09976"/>
    </source>
</evidence>
<keyword evidence="4 9" id="KW-1133">Transmembrane helix</keyword>
<dbReference type="InterPro" id="IPR018704">
    <property type="entry name" value="SecYEG/CpoB_TPR"/>
</dbReference>
<feature type="transmembrane region" description="Helical" evidence="9">
    <location>
        <begin position="26"/>
        <end position="44"/>
    </location>
</feature>
<keyword evidence="6" id="KW-0143">Chaperone</keyword>
<dbReference type="GO" id="GO:0005886">
    <property type="term" value="C:plasma membrane"/>
    <property type="evidence" value="ECO:0007669"/>
    <property type="project" value="UniProtKB-SubCell"/>
</dbReference>
<dbReference type="GO" id="GO:0044877">
    <property type="term" value="F:protein-containing complex binding"/>
    <property type="evidence" value="ECO:0007669"/>
    <property type="project" value="InterPro"/>
</dbReference>
<evidence type="ECO:0000256" key="4">
    <source>
        <dbReference type="ARBA" id="ARBA00022989"/>
    </source>
</evidence>
<keyword evidence="2" id="KW-1003">Cell membrane</keyword>
<dbReference type="Proteomes" id="UP000252884">
    <property type="component" value="Unassembled WGS sequence"/>
</dbReference>
<dbReference type="EMBL" id="QPJK01000001">
    <property type="protein sequence ID" value="RCW75786.1"/>
    <property type="molecule type" value="Genomic_DNA"/>
</dbReference>
<dbReference type="Gene3D" id="1.25.40.10">
    <property type="entry name" value="Tetratricopeptide repeat domain"/>
    <property type="match status" value="1"/>
</dbReference>
<accession>A0A368Y8W5</accession>
<comment type="caution">
    <text evidence="11">The sequence shown here is derived from an EMBL/GenBank/DDBJ whole genome shotgun (WGS) entry which is preliminary data.</text>
</comment>
<evidence type="ECO:0000313" key="12">
    <source>
        <dbReference type="Proteomes" id="UP000252884"/>
    </source>
</evidence>